<dbReference type="CDD" id="cd00009">
    <property type="entry name" value="AAA"/>
    <property type="match status" value="1"/>
</dbReference>
<dbReference type="InterPro" id="IPR003593">
    <property type="entry name" value="AAA+_ATPase"/>
</dbReference>
<dbReference type="GO" id="GO:0016887">
    <property type="term" value="F:ATP hydrolysis activity"/>
    <property type="evidence" value="ECO:0007669"/>
    <property type="project" value="InterPro"/>
</dbReference>
<protein>
    <recommendedName>
        <fullName evidence="1">AAA+ ATPase domain-containing protein</fullName>
    </recommendedName>
</protein>
<dbReference type="AlphaFoldDB" id="A0A0S4L6D6"/>
<dbReference type="EMBL" id="CZPZ01000005">
    <property type="protein sequence ID" value="CUS33356.1"/>
    <property type="molecule type" value="Genomic_DNA"/>
</dbReference>
<name>A0A0S4L6D6_9BACT</name>
<proteinExistence type="predicted"/>
<sequence>MEEEWNRAISLNKQGRGHPRVSLYFNEAEGNPYDVDSVQEEALKKFKTSVFGEYQAFATTFKGCRTFSEQFHSDLSARLVEIAKGKNALDLEQEFRWCSEGLLSWPRTLRNGEEIQRPELLEIIEKIQASNASTTLILGAPGSGKSALLAALGNVCLSNGFSVLGIKADRLGRGIDSAEALRKHLQLTVVTREAVKRLASEKPVVLLLDQLDAVSELVDRYSDRLNVLLDLIQSLSGHPNVHIVASSRAFECHHDIRLNSLDADRLDLALPSWDKIVSILSNAGCDPGLIGDSTRELLRSPLCLKVFLDVGKSGAVFSTLQSLLEALWSKKVLVGEEAEDRVKLLEFVANKMSKDEVLWVPSSFGDRWPKALQGLVQEWIPTSDLLRLHIGQSIRKRLTVAHALCERKTGWPLCSPSLAERTSVSAGYGFQRVSSSA</sequence>
<keyword evidence="3" id="KW-1185">Reference proteome</keyword>
<evidence type="ECO:0000313" key="3">
    <source>
        <dbReference type="Proteomes" id="UP000198736"/>
    </source>
</evidence>
<dbReference type="Gene3D" id="3.40.50.300">
    <property type="entry name" value="P-loop containing nucleotide triphosphate hydrolases"/>
    <property type="match status" value="1"/>
</dbReference>
<reference evidence="3" key="1">
    <citation type="submission" date="2015-10" db="EMBL/GenBank/DDBJ databases">
        <authorList>
            <person name="Luecker S."/>
            <person name="Luecker S."/>
        </authorList>
    </citation>
    <scope>NUCLEOTIDE SEQUENCE [LARGE SCALE GENOMIC DNA]</scope>
</reference>
<dbReference type="SMART" id="SM00382">
    <property type="entry name" value="AAA"/>
    <property type="match status" value="1"/>
</dbReference>
<accession>A0A0S4L6D6</accession>
<dbReference type="SUPFAM" id="SSF52540">
    <property type="entry name" value="P-loop containing nucleoside triphosphate hydrolases"/>
    <property type="match status" value="1"/>
</dbReference>
<evidence type="ECO:0000313" key="2">
    <source>
        <dbReference type="EMBL" id="CUS33356.1"/>
    </source>
</evidence>
<dbReference type="Pfam" id="PF00004">
    <property type="entry name" value="AAA"/>
    <property type="match status" value="1"/>
</dbReference>
<dbReference type="Proteomes" id="UP000198736">
    <property type="component" value="Unassembled WGS sequence"/>
</dbReference>
<dbReference type="InterPro" id="IPR027417">
    <property type="entry name" value="P-loop_NTPase"/>
</dbReference>
<dbReference type="GO" id="GO:0005524">
    <property type="term" value="F:ATP binding"/>
    <property type="evidence" value="ECO:0007669"/>
    <property type="project" value="InterPro"/>
</dbReference>
<feature type="domain" description="AAA+ ATPase" evidence="1">
    <location>
        <begin position="131"/>
        <end position="272"/>
    </location>
</feature>
<dbReference type="InterPro" id="IPR003959">
    <property type="entry name" value="ATPase_AAA_core"/>
</dbReference>
<dbReference type="STRING" id="1742973.COMA2_130029"/>
<evidence type="ECO:0000259" key="1">
    <source>
        <dbReference type="SMART" id="SM00382"/>
    </source>
</evidence>
<organism evidence="2 3">
    <name type="scientific">Candidatus Nitrospira nitrificans</name>
    <dbReference type="NCBI Taxonomy" id="1742973"/>
    <lineage>
        <taxon>Bacteria</taxon>
        <taxon>Pseudomonadati</taxon>
        <taxon>Nitrospirota</taxon>
        <taxon>Nitrospiria</taxon>
        <taxon>Nitrospirales</taxon>
        <taxon>Nitrospiraceae</taxon>
        <taxon>Nitrospira</taxon>
    </lineage>
</organism>
<gene>
    <name evidence="2" type="ORF">COMA2_130029</name>
</gene>